<gene>
    <name evidence="3" type="ORF">JF537_20205</name>
</gene>
<dbReference type="EMBL" id="JAEMWV010000016">
    <property type="protein sequence ID" value="MBN8253854.1"/>
    <property type="molecule type" value="Genomic_DNA"/>
</dbReference>
<sequence>MLGMLFNNERRSYLQITQGRKRPAWAPVKRNLLYVPNRPGAYLRNTDVELRSLTVPVYIEAKNISDLQKIKEDMAAWLVTSEACPLLFDDEPDRIYYAIIDQSIDLEEIVDNGQGQLTFICPDPYKYTTFSKYQHSIVSEGASLLTIANKGTEITSPIFEVQVDDNYTHIDISNGDQVNRIGKVVNVEDYAVQREEIVLNDKLTTTTGWAKTEGSVNIDGRATGEMKSDGYRFIAENFGIMTEGWHGPFYKKSIGQTLTDFRLEAILELLNTGEDKFGKVEVYLLDANNLPVCAVTIKDVDSAGKQIYANIRLGGGDVGFKDIISTHGEKESTFWNFFGMLRIEKVGERWTGYVAKIDKETGQHTARAFELFNDRDKQFLRKPTQVGIYLAQYGSRKVASLRAEDVRVYKMNPLTENQIPYIVQAGDVVTLDHQKENILINGEERTDLKAFGAEFFHLERGDNVIVGYPPLPIKAIWRERFK</sequence>
<dbReference type="InterPro" id="IPR006520">
    <property type="entry name" value="Dit_BPSPP_N"/>
</dbReference>
<dbReference type="NCBIfam" id="TIGR01633">
    <property type="entry name" value="phi3626_gp14_N"/>
    <property type="match status" value="1"/>
</dbReference>
<comment type="caution">
    <text evidence="3">The sequence shown here is derived from an EMBL/GenBank/DDBJ whole genome shotgun (WGS) entry which is preliminary data.</text>
</comment>
<organism evidence="3 4">
    <name type="scientific">Priestia flexa</name>
    <dbReference type="NCBI Taxonomy" id="86664"/>
    <lineage>
        <taxon>Bacteria</taxon>
        <taxon>Bacillati</taxon>
        <taxon>Bacillota</taxon>
        <taxon>Bacilli</taxon>
        <taxon>Bacillales</taxon>
        <taxon>Bacillaceae</taxon>
        <taxon>Priestia</taxon>
    </lineage>
</organism>
<evidence type="ECO:0000313" key="3">
    <source>
        <dbReference type="EMBL" id="MBN8253854.1"/>
    </source>
</evidence>
<dbReference type="Proteomes" id="UP000664578">
    <property type="component" value="Unassembled WGS sequence"/>
</dbReference>
<evidence type="ECO:0000259" key="2">
    <source>
        <dbReference type="Pfam" id="PF22768"/>
    </source>
</evidence>
<dbReference type="Gene3D" id="2.60.120.860">
    <property type="match status" value="1"/>
</dbReference>
<dbReference type="Pfam" id="PF22768">
    <property type="entry name" value="SPP1_Dit"/>
    <property type="match status" value="1"/>
</dbReference>
<name>A0A8I1MJL1_9BACI</name>
<feature type="domain" description="Siphovirus-type tail component RIFT-related" evidence="1">
    <location>
        <begin position="13"/>
        <end position="121"/>
    </location>
</feature>
<dbReference type="Gene3D" id="2.40.30.200">
    <property type="match status" value="1"/>
</dbReference>
<reference evidence="3" key="1">
    <citation type="submission" date="2020-12" db="EMBL/GenBank/DDBJ databases">
        <title>PHA producing bacteria isolated from mangrove.</title>
        <authorList>
            <person name="Zheng W."/>
            <person name="Yu S."/>
            <person name="Huang Y."/>
        </authorList>
    </citation>
    <scope>NUCLEOTIDE SEQUENCE</scope>
    <source>
        <strain evidence="3">GN22-4</strain>
    </source>
</reference>
<proteinExistence type="predicted"/>
<dbReference type="InterPro" id="IPR008841">
    <property type="entry name" value="Siphovirus-type_tail_N"/>
</dbReference>
<evidence type="ECO:0000313" key="4">
    <source>
        <dbReference type="Proteomes" id="UP000664578"/>
    </source>
</evidence>
<dbReference type="Pfam" id="PF05709">
    <property type="entry name" value="Sipho_tail"/>
    <property type="match status" value="1"/>
</dbReference>
<dbReference type="AlphaFoldDB" id="A0A8I1MJL1"/>
<feature type="domain" description="Siphovirus-type tail component C-terminal" evidence="2">
    <location>
        <begin position="415"/>
        <end position="481"/>
    </location>
</feature>
<protein>
    <submittedName>
        <fullName evidence="3">Phage tail family protein</fullName>
    </submittedName>
</protein>
<accession>A0A8I1MJL1</accession>
<dbReference type="InterPro" id="IPR054738">
    <property type="entry name" value="Siphovirus-type_tail_C"/>
</dbReference>
<evidence type="ECO:0000259" key="1">
    <source>
        <dbReference type="Pfam" id="PF05709"/>
    </source>
</evidence>